<feature type="domain" description="WRKY" evidence="8">
    <location>
        <begin position="175"/>
        <end position="239"/>
    </location>
</feature>
<dbReference type="SUPFAM" id="SSF118290">
    <property type="entry name" value="WRKY DNA-binding domain"/>
    <property type="match status" value="2"/>
</dbReference>
<dbReference type="InterPro" id="IPR036576">
    <property type="entry name" value="WRKY_dom_sf"/>
</dbReference>
<dbReference type="OMA" id="SKAPCFY"/>
<organism evidence="9 10">
    <name type="scientific">Macleaya cordata</name>
    <name type="common">Five-seeded plume-poppy</name>
    <name type="synonym">Bocconia cordata</name>
    <dbReference type="NCBI Taxonomy" id="56857"/>
    <lineage>
        <taxon>Eukaryota</taxon>
        <taxon>Viridiplantae</taxon>
        <taxon>Streptophyta</taxon>
        <taxon>Embryophyta</taxon>
        <taxon>Tracheophyta</taxon>
        <taxon>Spermatophyta</taxon>
        <taxon>Magnoliopsida</taxon>
        <taxon>Ranunculales</taxon>
        <taxon>Papaveraceae</taxon>
        <taxon>Papaveroideae</taxon>
        <taxon>Macleaya</taxon>
    </lineage>
</organism>
<evidence type="ECO:0000256" key="4">
    <source>
        <dbReference type="ARBA" id="ARBA00023125"/>
    </source>
</evidence>
<proteinExistence type="predicted"/>
<keyword evidence="5" id="KW-0804">Transcription</keyword>
<gene>
    <name evidence="9" type="ORF">BVC80_1751g104</name>
</gene>
<feature type="domain" description="WRKY" evidence="8">
    <location>
        <begin position="377"/>
        <end position="442"/>
    </location>
</feature>
<dbReference type="Gene3D" id="2.20.25.80">
    <property type="entry name" value="WRKY domain"/>
    <property type="match status" value="2"/>
</dbReference>
<evidence type="ECO:0000256" key="7">
    <source>
        <dbReference type="SAM" id="MobiDB-lite"/>
    </source>
</evidence>
<sequence>MEVNDAWRIVVAKPVASKPSCSHFSSLSELLADSINVSPPSAISGTAVVAIRPKTVRLKPVVNCTSDGVVSSQGEMSGTAVCCLSDEVLKSGVKSTVVYKPLAKLVSKTTGSLLRNLGSFDTRHQETLLQVEVQQPENFHLKSPLIVEKSQKSEPSTMGSQNLEHNQRVLPPTTSKGRLASDGYNWRKYGQKQVKGSECPRSYYKCTQAKCAVKKMVERSFDGNIAEIVYKGDHNHPKPQRPEPLSSGAQEQGFRFNGTCEETGIPLRNTSFHERNEGSEGRIENQNEVGVLVNPNYPGKALIPHISVTAGTFNNGVGLLGNYSRGSSGVFADGSRRVDAEDDEPKCKRSKIDYQSHEVGIAGLGVKEPPSMVQSSTDSEVLRDGFRWRKYGQKVVKGNPYPRSYYRCASLKCTVRKHVERALDDPRAFITTYEGVHNHEMPIIKRQNSVASSNTDSVAPTNKAKQ</sequence>
<dbReference type="GO" id="GO:0003700">
    <property type="term" value="F:DNA-binding transcription factor activity"/>
    <property type="evidence" value="ECO:0007669"/>
    <property type="project" value="InterPro"/>
</dbReference>
<dbReference type="OrthoDB" id="783645at2759"/>
<evidence type="ECO:0000259" key="8">
    <source>
        <dbReference type="PROSITE" id="PS50811"/>
    </source>
</evidence>
<dbReference type="InterPro" id="IPR003657">
    <property type="entry name" value="WRKY_dom"/>
</dbReference>
<dbReference type="GO" id="GO:0005634">
    <property type="term" value="C:nucleus"/>
    <property type="evidence" value="ECO:0007669"/>
    <property type="project" value="UniProtKB-SubCell"/>
</dbReference>
<dbReference type="GO" id="GO:0043565">
    <property type="term" value="F:sequence-specific DNA binding"/>
    <property type="evidence" value="ECO:0007669"/>
    <property type="project" value="InterPro"/>
</dbReference>
<evidence type="ECO:0000256" key="1">
    <source>
        <dbReference type="ARBA" id="ARBA00004123"/>
    </source>
</evidence>
<keyword evidence="10" id="KW-1185">Reference proteome</keyword>
<dbReference type="EMBL" id="MVGT01002043">
    <property type="protein sequence ID" value="OVA09944.1"/>
    <property type="molecule type" value="Genomic_DNA"/>
</dbReference>
<feature type="compositionally biased region" description="Polar residues" evidence="7">
    <location>
        <begin position="446"/>
        <end position="460"/>
    </location>
</feature>
<evidence type="ECO:0000256" key="2">
    <source>
        <dbReference type="ARBA" id="ARBA00022737"/>
    </source>
</evidence>
<dbReference type="InterPro" id="IPR044810">
    <property type="entry name" value="WRKY_plant"/>
</dbReference>
<feature type="region of interest" description="Disordered" evidence="7">
    <location>
        <begin position="231"/>
        <end position="251"/>
    </location>
</feature>
<keyword evidence="6" id="KW-0539">Nucleus</keyword>
<feature type="region of interest" description="Disordered" evidence="7">
    <location>
        <begin position="150"/>
        <end position="177"/>
    </location>
</feature>
<evidence type="ECO:0000313" key="9">
    <source>
        <dbReference type="EMBL" id="OVA09944.1"/>
    </source>
</evidence>
<dbReference type="PROSITE" id="PS50811">
    <property type="entry name" value="WRKY"/>
    <property type="match status" value="2"/>
</dbReference>
<keyword evidence="3" id="KW-0805">Transcription regulation</keyword>
<dbReference type="FunFam" id="2.20.25.80:FF:000006">
    <property type="entry name" value="WRKY transcription factor"/>
    <property type="match status" value="2"/>
</dbReference>
<keyword evidence="2" id="KW-0677">Repeat</keyword>
<comment type="subcellular location">
    <subcellularLocation>
        <location evidence="1">Nucleus</location>
    </subcellularLocation>
</comment>
<dbReference type="SMART" id="SM00774">
    <property type="entry name" value="WRKY"/>
    <property type="match status" value="2"/>
</dbReference>
<dbReference type="Proteomes" id="UP000195402">
    <property type="component" value="Unassembled WGS sequence"/>
</dbReference>
<protein>
    <submittedName>
        <fullName evidence="9">DNA-binding WRKY</fullName>
    </submittedName>
</protein>
<dbReference type="InParanoid" id="A0A200QHL9"/>
<name>A0A200QHL9_MACCD</name>
<reference evidence="9 10" key="1">
    <citation type="journal article" date="2017" name="Mol. Plant">
        <title>The Genome of Medicinal Plant Macleaya cordata Provides New Insights into Benzylisoquinoline Alkaloids Metabolism.</title>
        <authorList>
            <person name="Liu X."/>
            <person name="Liu Y."/>
            <person name="Huang P."/>
            <person name="Ma Y."/>
            <person name="Qing Z."/>
            <person name="Tang Q."/>
            <person name="Cao H."/>
            <person name="Cheng P."/>
            <person name="Zheng Y."/>
            <person name="Yuan Z."/>
            <person name="Zhou Y."/>
            <person name="Liu J."/>
            <person name="Tang Z."/>
            <person name="Zhuo Y."/>
            <person name="Zhang Y."/>
            <person name="Yu L."/>
            <person name="Huang J."/>
            <person name="Yang P."/>
            <person name="Peng Q."/>
            <person name="Zhang J."/>
            <person name="Jiang W."/>
            <person name="Zhang Z."/>
            <person name="Lin K."/>
            <person name="Ro D.K."/>
            <person name="Chen X."/>
            <person name="Xiong X."/>
            <person name="Shang Y."/>
            <person name="Huang S."/>
            <person name="Zeng J."/>
        </authorList>
    </citation>
    <scope>NUCLEOTIDE SEQUENCE [LARGE SCALE GENOMIC DNA]</scope>
    <source>
        <strain evidence="10">cv. BLH2017</strain>
        <tissue evidence="9">Root</tissue>
    </source>
</reference>
<dbReference type="PANTHER" id="PTHR31221">
    <property type="entry name" value="WRKY TRANSCRIPTION FACTOR PROTEIN 1-RELATED"/>
    <property type="match status" value="1"/>
</dbReference>
<evidence type="ECO:0000313" key="10">
    <source>
        <dbReference type="Proteomes" id="UP000195402"/>
    </source>
</evidence>
<evidence type="ECO:0000256" key="3">
    <source>
        <dbReference type="ARBA" id="ARBA00023015"/>
    </source>
</evidence>
<evidence type="ECO:0000256" key="5">
    <source>
        <dbReference type="ARBA" id="ARBA00023163"/>
    </source>
</evidence>
<accession>A0A200QHL9</accession>
<feature type="compositionally biased region" description="Polar residues" evidence="7">
    <location>
        <begin position="153"/>
        <end position="164"/>
    </location>
</feature>
<dbReference type="AlphaFoldDB" id="A0A200QHL9"/>
<feature type="region of interest" description="Disordered" evidence="7">
    <location>
        <begin position="446"/>
        <end position="466"/>
    </location>
</feature>
<dbReference type="STRING" id="56857.A0A200QHL9"/>
<keyword evidence="4 9" id="KW-0238">DNA-binding</keyword>
<dbReference type="FunCoup" id="A0A200QHL9">
    <property type="interactions" value="22"/>
</dbReference>
<dbReference type="Pfam" id="PF03106">
    <property type="entry name" value="WRKY"/>
    <property type="match status" value="2"/>
</dbReference>
<comment type="caution">
    <text evidence="9">The sequence shown here is derived from an EMBL/GenBank/DDBJ whole genome shotgun (WGS) entry which is preliminary data.</text>
</comment>
<evidence type="ECO:0000256" key="6">
    <source>
        <dbReference type="ARBA" id="ARBA00023242"/>
    </source>
</evidence>
<dbReference type="PANTHER" id="PTHR31221:SF90">
    <property type="entry name" value="WRKY TRANSCRIPTION FACTOR 44"/>
    <property type="match status" value="1"/>
</dbReference>